<proteinExistence type="predicted"/>
<gene>
    <name evidence="1" type="ORF">CQ12_36165</name>
</gene>
<dbReference type="RefSeq" id="WP_057839176.1">
    <property type="nucleotide sequence ID" value="NZ_LLXZ01000186.1"/>
</dbReference>
<sequence length="71" mass="7915">MGELSGAPETEADAAKLSLQELNGWIAHAEFRASRLKLSASLKKSAMKRLVWLEAQRERLHGVPTPDRGRF</sequence>
<comment type="caution">
    <text evidence="1">The sequence shown here is derived from an EMBL/GenBank/DDBJ whole genome shotgun (WGS) entry which is preliminary data.</text>
</comment>
<dbReference type="EMBL" id="LLXZ01000186">
    <property type="protein sequence ID" value="KRQ98069.1"/>
    <property type="molecule type" value="Genomic_DNA"/>
</dbReference>
<name>A0A0R3KYQ7_9BRAD</name>
<accession>A0A0R3KYQ7</accession>
<evidence type="ECO:0000313" key="2">
    <source>
        <dbReference type="Proteomes" id="UP000050863"/>
    </source>
</evidence>
<organism evidence="1 2">
    <name type="scientific">Bradyrhizobium jicamae</name>
    <dbReference type="NCBI Taxonomy" id="280332"/>
    <lineage>
        <taxon>Bacteria</taxon>
        <taxon>Pseudomonadati</taxon>
        <taxon>Pseudomonadota</taxon>
        <taxon>Alphaproteobacteria</taxon>
        <taxon>Hyphomicrobiales</taxon>
        <taxon>Nitrobacteraceae</taxon>
        <taxon>Bradyrhizobium</taxon>
    </lineage>
</organism>
<dbReference type="OrthoDB" id="8450633at2"/>
<dbReference type="AlphaFoldDB" id="A0A0R3KYQ7"/>
<dbReference type="STRING" id="280332.CQ12_36165"/>
<keyword evidence="2" id="KW-1185">Reference proteome</keyword>
<protein>
    <submittedName>
        <fullName evidence="1">Uncharacterized protein</fullName>
    </submittedName>
</protein>
<reference evidence="1 2" key="1">
    <citation type="submission" date="2014-03" db="EMBL/GenBank/DDBJ databases">
        <title>Bradyrhizobium valentinum sp. nov., isolated from effective nodules of Lupinus mariae-josephae, a lupine endemic of basic-lime soils in Eastern Spain.</title>
        <authorList>
            <person name="Duran D."/>
            <person name="Rey L."/>
            <person name="Navarro A."/>
            <person name="Busquets A."/>
            <person name="Imperial J."/>
            <person name="Ruiz-Argueso T."/>
        </authorList>
    </citation>
    <scope>NUCLEOTIDE SEQUENCE [LARGE SCALE GENOMIC DNA]</scope>
    <source>
        <strain evidence="1 2">PAC68</strain>
    </source>
</reference>
<evidence type="ECO:0000313" key="1">
    <source>
        <dbReference type="EMBL" id="KRQ98069.1"/>
    </source>
</evidence>
<dbReference type="Proteomes" id="UP000050863">
    <property type="component" value="Unassembled WGS sequence"/>
</dbReference>